<dbReference type="EMBL" id="CAAALY010246605">
    <property type="protein sequence ID" value="VEL33883.1"/>
    <property type="molecule type" value="Genomic_DNA"/>
</dbReference>
<evidence type="ECO:0000313" key="6">
    <source>
        <dbReference type="EMBL" id="VEL33883.1"/>
    </source>
</evidence>
<sequence length="163" mass="17374">MNSANGQTRGDFLPNSSETTISTNTTHSSSSLIRSSSAGDSQLGSGSPGLTSCLPSLQLVSTPASGSQSSSGGGQRRCSCFRTQCLKLYCECFASGRACGNCHCTECKNNSDTPENERARNQAVTEVLQRRPDAFKSKIESATPQHIRGCKCKRSSCLKNYCE</sequence>
<gene>
    <name evidence="6" type="ORF">PXEA_LOCUS27323</name>
</gene>
<dbReference type="Proteomes" id="UP000784294">
    <property type="component" value="Unassembled WGS sequence"/>
</dbReference>
<dbReference type="OrthoDB" id="6283463at2759"/>
<evidence type="ECO:0000256" key="2">
    <source>
        <dbReference type="ARBA" id="ARBA00007267"/>
    </source>
</evidence>
<name>A0A3S5AD53_9PLAT</name>
<evidence type="ECO:0000256" key="4">
    <source>
        <dbReference type="SAM" id="MobiDB-lite"/>
    </source>
</evidence>
<feature type="domain" description="CRC" evidence="5">
    <location>
        <begin position="74"/>
        <end position="163"/>
    </location>
</feature>
<dbReference type="GO" id="GO:0006355">
    <property type="term" value="P:regulation of DNA-templated transcription"/>
    <property type="evidence" value="ECO:0007669"/>
    <property type="project" value="TreeGrafter"/>
</dbReference>
<dbReference type="InterPro" id="IPR028307">
    <property type="entry name" value="Lin-54_fam"/>
</dbReference>
<organism evidence="6 7">
    <name type="scientific">Protopolystoma xenopodis</name>
    <dbReference type="NCBI Taxonomy" id="117903"/>
    <lineage>
        <taxon>Eukaryota</taxon>
        <taxon>Metazoa</taxon>
        <taxon>Spiralia</taxon>
        <taxon>Lophotrochozoa</taxon>
        <taxon>Platyhelminthes</taxon>
        <taxon>Monogenea</taxon>
        <taxon>Polyopisthocotylea</taxon>
        <taxon>Polystomatidea</taxon>
        <taxon>Polystomatidae</taxon>
        <taxon>Protopolystoma</taxon>
    </lineage>
</organism>
<dbReference type="Pfam" id="PF03638">
    <property type="entry name" value="TCR"/>
    <property type="match status" value="1"/>
</dbReference>
<evidence type="ECO:0000313" key="7">
    <source>
        <dbReference type="Proteomes" id="UP000784294"/>
    </source>
</evidence>
<proteinExistence type="inferred from homology"/>
<dbReference type="PANTHER" id="PTHR12446">
    <property type="entry name" value="TESMIN/TSO1-RELATED"/>
    <property type="match status" value="1"/>
</dbReference>
<comment type="caution">
    <text evidence="6">The sequence shown here is derived from an EMBL/GenBank/DDBJ whole genome shotgun (WGS) entry which is preliminary data.</text>
</comment>
<dbReference type="SMART" id="SM01114">
    <property type="entry name" value="CXC"/>
    <property type="match status" value="1"/>
</dbReference>
<feature type="compositionally biased region" description="Low complexity" evidence="4">
    <location>
        <begin position="16"/>
        <end position="41"/>
    </location>
</feature>
<feature type="region of interest" description="Disordered" evidence="4">
    <location>
        <begin position="1"/>
        <end position="48"/>
    </location>
</feature>
<comment type="similarity">
    <text evidence="2">Belongs to the lin-54 family.</text>
</comment>
<reference evidence="6" key="1">
    <citation type="submission" date="2018-11" db="EMBL/GenBank/DDBJ databases">
        <authorList>
            <consortium name="Pathogen Informatics"/>
        </authorList>
    </citation>
    <scope>NUCLEOTIDE SEQUENCE</scope>
</reference>
<accession>A0A3S5AD53</accession>
<evidence type="ECO:0000256" key="3">
    <source>
        <dbReference type="ARBA" id="ARBA00023242"/>
    </source>
</evidence>
<keyword evidence="3" id="KW-0539">Nucleus</keyword>
<dbReference type="AlphaFoldDB" id="A0A3S5AD53"/>
<dbReference type="InterPro" id="IPR033467">
    <property type="entry name" value="Tesmin/TSO1-like_CXC"/>
</dbReference>
<keyword evidence="7" id="KW-1185">Reference proteome</keyword>
<evidence type="ECO:0000256" key="1">
    <source>
        <dbReference type="ARBA" id="ARBA00004123"/>
    </source>
</evidence>
<protein>
    <recommendedName>
        <fullName evidence="5">CRC domain-containing protein</fullName>
    </recommendedName>
</protein>
<dbReference type="PANTHER" id="PTHR12446:SF34">
    <property type="entry name" value="PROTEIN LIN-54 HOMOLOG"/>
    <property type="match status" value="1"/>
</dbReference>
<dbReference type="InterPro" id="IPR005172">
    <property type="entry name" value="CRC"/>
</dbReference>
<dbReference type="GO" id="GO:0005634">
    <property type="term" value="C:nucleus"/>
    <property type="evidence" value="ECO:0007669"/>
    <property type="project" value="UniProtKB-SubCell"/>
</dbReference>
<comment type="subcellular location">
    <subcellularLocation>
        <location evidence="1">Nucleus</location>
    </subcellularLocation>
</comment>
<evidence type="ECO:0000259" key="5">
    <source>
        <dbReference type="PROSITE" id="PS51634"/>
    </source>
</evidence>
<dbReference type="PROSITE" id="PS51634">
    <property type="entry name" value="CRC"/>
    <property type="match status" value="1"/>
</dbReference>